<proteinExistence type="predicted"/>
<accession>D2JBZ3</accession>
<organism evidence="3">
    <name type="scientific">Staphylococcus aureus</name>
    <dbReference type="NCBI Taxonomy" id="1280"/>
    <lineage>
        <taxon>Bacteria</taxon>
        <taxon>Bacillati</taxon>
        <taxon>Bacillota</taxon>
        <taxon>Bacilli</taxon>
        <taxon>Bacillales</taxon>
        <taxon>Staphylococcaceae</taxon>
        <taxon>Staphylococcus</taxon>
    </lineage>
</organism>
<sequence>MMTKDKRSNKWAFLIYEESTPSNYQDILEQMHIPYILSPWHNQDIDQSTGLIKKSHKHGALFFDSLKSYSQVSELLQQHLNTPRHIEIIMSPKGMFDYFIHASNSDKTLYDINDIESGCGFDLNQFLLDQGQSEVFNNIIDMIENHNFIEFQDLVMYARQHHPSYLNLIIQRTYFFAKYLDSRRHTFNHK</sequence>
<gene>
    <name evidence="3" type="ORF">SAP099B_017</name>
</gene>
<feature type="domain" description="Plasmid replication protein origin binding" evidence="1">
    <location>
        <begin position="3"/>
        <end position="124"/>
    </location>
</feature>
<dbReference type="GO" id="GO:0003677">
    <property type="term" value="F:DNA binding"/>
    <property type="evidence" value="ECO:0007669"/>
    <property type="project" value="InterPro"/>
</dbReference>
<keyword evidence="3" id="KW-0614">Plasmid</keyword>
<dbReference type="Pfam" id="PF21861">
    <property type="entry name" value="RepB_C"/>
    <property type="match status" value="1"/>
</dbReference>
<dbReference type="GO" id="GO:0006260">
    <property type="term" value="P:DNA replication"/>
    <property type="evidence" value="ECO:0007669"/>
    <property type="project" value="InterPro"/>
</dbReference>
<feature type="domain" description="Replication protein RepB C-terminal" evidence="2">
    <location>
        <begin position="134"/>
        <end position="185"/>
    </location>
</feature>
<name>D2JBZ3_STAAU</name>
<dbReference type="InterPro" id="IPR002631">
    <property type="entry name" value="Plasmid_rep_OBD"/>
</dbReference>
<dbReference type="GO" id="GO:0003916">
    <property type="term" value="F:DNA topoisomerase activity"/>
    <property type="evidence" value="ECO:0007669"/>
    <property type="project" value="InterPro"/>
</dbReference>
<geneLocation type="plasmid" evidence="3">
    <name>SAP099B</name>
</geneLocation>
<reference evidence="3" key="2">
    <citation type="submission" date="2009-12" db="EMBL/GenBank/DDBJ databases">
        <authorList>
            <person name="Summers A.O."/>
            <person name="Shearer J."/>
            <person name="Wireman J."/>
        </authorList>
    </citation>
    <scope>NUCLEOTIDE SEQUENCE</scope>
    <source>
        <strain evidence="3">SK1271</strain>
        <plasmid evidence="3">SAP099B</plasmid>
    </source>
</reference>
<dbReference type="Gene3D" id="3.40.1310.30">
    <property type="match status" value="1"/>
</dbReference>
<protein>
    <submittedName>
        <fullName evidence="3">Plasmid replication protein</fullName>
    </submittedName>
</protein>
<evidence type="ECO:0000259" key="2">
    <source>
        <dbReference type="Pfam" id="PF21861"/>
    </source>
</evidence>
<dbReference type="InterPro" id="IPR053923">
    <property type="entry name" value="RepB_C"/>
</dbReference>
<dbReference type="GO" id="GO:0005727">
    <property type="term" value="C:extrachromosomal circular DNA"/>
    <property type="evidence" value="ECO:0007669"/>
    <property type="project" value="InterPro"/>
</dbReference>
<dbReference type="Pfam" id="PF01719">
    <property type="entry name" value="Rep_OBD"/>
    <property type="match status" value="1"/>
</dbReference>
<reference evidence="3" key="1">
    <citation type="submission" date="2009-08" db="EMBL/GenBank/DDBJ databases">
        <authorList>
            <person name="Gill J."/>
            <person name="Borman J."/>
            <person name="Shetty J."/>
            <person name="Hostetler J."/>
            <person name="Durkin S."/>
            <person name="Montgomery B."/>
        </authorList>
    </citation>
    <scope>NUCLEOTIDE SEQUENCE</scope>
    <source>
        <strain evidence="3">SK1271</strain>
        <plasmid evidence="3">SAP099B</plasmid>
    </source>
</reference>
<evidence type="ECO:0000313" key="3">
    <source>
        <dbReference type="EMBL" id="ADA80118.1"/>
    </source>
</evidence>
<dbReference type="EMBL" id="GQ900449">
    <property type="protein sequence ID" value="ADA80118.1"/>
    <property type="molecule type" value="Genomic_DNA"/>
</dbReference>
<evidence type="ECO:0000259" key="1">
    <source>
        <dbReference type="Pfam" id="PF01719"/>
    </source>
</evidence>
<dbReference type="AlphaFoldDB" id="D2JBZ3"/>